<evidence type="ECO:0000313" key="2">
    <source>
        <dbReference type="Proteomes" id="UP001202402"/>
    </source>
</evidence>
<evidence type="ECO:0000313" key="1">
    <source>
        <dbReference type="EMBL" id="MCH4284250.1"/>
    </source>
</evidence>
<dbReference type="EMBL" id="JAKVPQ010000002">
    <property type="protein sequence ID" value="MCH4284250.1"/>
    <property type="molecule type" value="Genomic_DNA"/>
</dbReference>
<protein>
    <submittedName>
        <fullName evidence="1">Uncharacterized protein</fullName>
    </submittedName>
</protein>
<name>A0ABS9R3N8_9FIRM</name>
<organism evidence="1 2">
    <name type="scientific">Amedibacillus hominis</name>
    <dbReference type="NCBI Taxonomy" id="2897776"/>
    <lineage>
        <taxon>Bacteria</taxon>
        <taxon>Bacillati</taxon>
        <taxon>Bacillota</taxon>
        <taxon>Erysipelotrichia</taxon>
        <taxon>Erysipelotrichales</taxon>
        <taxon>Erysipelotrichaceae</taxon>
        <taxon>Amedibacillus</taxon>
    </lineage>
</organism>
<proteinExistence type="predicted"/>
<reference evidence="1 2" key="1">
    <citation type="submission" date="2022-02" db="EMBL/GenBank/DDBJ databases">
        <title>Genome of Erysipelotrichaceae sp. nov. NSJ-176 isolated from human feces.</title>
        <authorList>
            <person name="Abdugheni R."/>
        </authorList>
    </citation>
    <scope>NUCLEOTIDE SEQUENCE [LARGE SCALE GENOMIC DNA]</scope>
    <source>
        <strain evidence="1 2">NSJ-176</strain>
    </source>
</reference>
<keyword evidence="2" id="KW-1185">Reference proteome</keyword>
<sequence length="197" mass="23322">MIYSKMQMKLPEIQIVENFFTNIQAGSMEGLQVLMSESCFKTYQAMLDSLYDGYREFLNQDMYGEETAKEAEKLIHYLYGHLYRTWHIESYTAKDDTFQILVQMEIASAKSFQNYVEAIDYDGIARCIMQDERNLKEIIQIRDHGDMQEMERFARIKQAPYLIKEMKKAIDQSVYDVCEKIFIIQKQNGKYSITDIQ</sequence>
<dbReference type="Proteomes" id="UP001202402">
    <property type="component" value="Unassembled WGS sequence"/>
</dbReference>
<accession>A0ABS9R3N8</accession>
<dbReference type="RefSeq" id="WP_178695139.1">
    <property type="nucleotide sequence ID" value="NZ_JAKVPQ010000002.1"/>
</dbReference>
<comment type="caution">
    <text evidence="1">The sequence shown here is derived from an EMBL/GenBank/DDBJ whole genome shotgun (WGS) entry which is preliminary data.</text>
</comment>
<gene>
    <name evidence="1" type="ORF">LQE99_03765</name>
</gene>